<gene>
    <name evidence="2" type="ORF">BDQ12DRAFT_691896</name>
</gene>
<evidence type="ECO:0000256" key="1">
    <source>
        <dbReference type="SAM" id="MobiDB-lite"/>
    </source>
</evidence>
<reference evidence="2 3" key="1">
    <citation type="journal article" date="2019" name="Nat. Ecol. Evol.">
        <title>Megaphylogeny resolves global patterns of mushroom evolution.</title>
        <authorList>
            <person name="Varga T."/>
            <person name="Krizsan K."/>
            <person name="Foldi C."/>
            <person name="Dima B."/>
            <person name="Sanchez-Garcia M."/>
            <person name="Sanchez-Ramirez S."/>
            <person name="Szollosi G.J."/>
            <person name="Szarkandi J.G."/>
            <person name="Papp V."/>
            <person name="Albert L."/>
            <person name="Andreopoulos W."/>
            <person name="Angelini C."/>
            <person name="Antonin V."/>
            <person name="Barry K.W."/>
            <person name="Bougher N.L."/>
            <person name="Buchanan P."/>
            <person name="Buyck B."/>
            <person name="Bense V."/>
            <person name="Catcheside P."/>
            <person name="Chovatia M."/>
            <person name="Cooper J."/>
            <person name="Damon W."/>
            <person name="Desjardin D."/>
            <person name="Finy P."/>
            <person name="Geml J."/>
            <person name="Haridas S."/>
            <person name="Hughes K."/>
            <person name="Justo A."/>
            <person name="Karasinski D."/>
            <person name="Kautmanova I."/>
            <person name="Kiss B."/>
            <person name="Kocsube S."/>
            <person name="Kotiranta H."/>
            <person name="LaButti K.M."/>
            <person name="Lechner B.E."/>
            <person name="Liimatainen K."/>
            <person name="Lipzen A."/>
            <person name="Lukacs Z."/>
            <person name="Mihaltcheva S."/>
            <person name="Morgado L.N."/>
            <person name="Niskanen T."/>
            <person name="Noordeloos M.E."/>
            <person name="Ohm R.A."/>
            <person name="Ortiz-Santana B."/>
            <person name="Ovrebo C."/>
            <person name="Racz N."/>
            <person name="Riley R."/>
            <person name="Savchenko A."/>
            <person name="Shiryaev A."/>
            <person name="Soop K."/>
            <person name="Spirin V."/>
            <person name="Szebenyi C."/>
            <person name="Tomsovsky M."/>
            <person name="Tulloss R.E."/>
            <person name="Uehling J."/>
            <person name="Grigoriev I.V."/>
            <person name="Vagvolgyi C."/>
            <person name="Papp T."/>
            <person name="Martin F.M."/>
            <person name="Miettinen O."/>
            <person name="Hibbett D.S."/>
            <person name="Nagy L.G."/>
        </authorList>
    </citation>
    <scope>NUCLEOTIDE SEQUENCE [LARGE SCALE GENOMIC DNA]</scope>
    <source>
        <strain evidence="2 3">CBS 166.37</strain>
    </source>
</reference>
<dbReference type="EMBL" id="ML213661">
    <property type="protein sequence ID" value="TFK32851.1"/>
    <property type="molecule type" value="Genomic_DNA"/>
</dbReference>
<protein>
    <submittedName>
        <fullName evidence="2">Uncharacterized protein</fullName>
    </submittedName>
</protein>
<dbReference type="AlphaFoldDB" id="A0A5C3LVS9"/>
<feature type="compositionally biased region" description="Basic and acidic residues" evidence="1">
    <location>
        <begin position="1"/>
        <end position="33"/>
    </location>
</feature>
<sequence>MWEEEAHLEERKEGEGKEHKEVDAVEAHERSEDPELEFEEEREEGIISAWIGACGVCTAMLLCSTVALEGEDDEDDEDLDRAFTTLKMESRAFARTITSGWIGL</sequence>
<organism evidence="2 3">
    <name type="scientific">Crucibulum laeve</name>
    <dbReference type="NCBI Taxonomy" id="68775"/>
    <lineage>
        <taxon>Eukaryota</taxon>
        <taxon>Fungi</taxon>
        <taxon>Dikarya</taxon>
        <taxon>Basidiomycota</taxon>
        <taxon>Agaricomycotina</taxon>
        <taxon>Agaricomycetes</taxon>
        <taxon>Agaricomycetidae</taxon>
        <taxon>Agaricales</taxon>
        <taxon>Agaricineae</taxon>
        <taxon>Nidulariaceae</taxon>
        <taxon>Crucibulum</taxon>
    </lineage>
</organism>
<evidence type="ECO:0000313" key="2">
    <source>
        <dbReference type="EMBL" id="TFK32851.1"/>
    </source>
</evidence>
<feature type="region of interest" description="Disordered" evidence="1">
    <location>
        <begin position="1"/>
        <end position="38"/>
    </location>
</feature>
<accession>A0A5C3LVS9</accession>
<keyword evidence="3" id="KW-1185">Reference proteome</keyword>
<name>A0A5C3LVS9_9AGAR</name>
<dbReference type="Proteomes" id="UP000308652">
    <property type="component" value="Unassembled WGS sequence"/>
</dbReference>
<proteinExistence type="predicted"/>
<evidence type="ECO:0000313" key="3">
    <source>
        <dbReference type="Proteomes" id="UP000308652"/>
    </source>
</evidence>